<dbReference type="Pfam" id="PF00072">
    <property type="entry name" value="Response_reg"/>
    <property type="match status" value="1"/>
</dbReference>
<evidence type="ECO:0000313" key="10">
    <source>
        <dbReference type="Proteomes" id="UP000488506"/>
    </source>
</evidence>
<dbReference type="PROSITE" id="PS50109">
    <property type="entry name" value="HIS_KIN"/>
    <property type="match status" value="1"/>
</dbReference>
<organism evidence="9 10">
    <name type="scientific">Candidatus Saganbacteria bacterium</name>
    <dbReference type="NCBI Taxonomy" id="2575572"/>
    <lineage>
        <taxon>Bacteria</taxon>
        <taxon>Bacillati</taxon>
        <taxon>Saganbacteria</taxon>
    </lineage>
</organism>
<evidence type="ECO:0000313" key="9">
    <source>
        <dbReference type="EMBL" id="KAF0134464.1"/>
    </source>
</evidence>
<dbReference type="InterPro" id="IPR003661">
    <property type="entry name" value="HisK_dim/P_dom"/>
</dbReference>
<dbReference type="Pfam" id="PF02518">
    <property type="entry name" value="HATPase_c"/>
    <property type="match status" value="1"/>
</dbReference>
<dbReference type="SMART" id="SM00448">
    <property type="entry name" value="REC"/>
    <property type="match status" value="1"/>
</dbReference>
<dbReference type="SMART" id="SM00387">
    <property type="entry name" value="HATPase_c"/>
    <property type="match status" value="1"/>
</dbReference>
<feature type="domain" description="Histidine kinase" evidence="7">
    <location>
        <begin position="256"/>
        <end position="476"/>
    </location>
</feature>
<name>A0A833L1L7_UNCSA</name>
<dbReference type="InterPro" id="IPR036097">
    <property type="entry name" value="HisK_dim/P_sf"/>
</dbReference>
<keyword evidence="4" id="KW-0418">Kinase</keyword>
<proteinExistence type="predicted"/>
<dbReference type="InterPro" id="IPR036890">
    <property type="entry name" value="HATPase_C_sf"/>
</dbReference>
<evidence type="ECO:0000256" key="1">
    <source>
        <dbReference type="ARBA" id="ARBA00000085"/>
    </source>
</evidence>
<keyword evidence="4" id="KW-0808">Transferase</keyword>
<dbReference type="InterPro" id="IPR001789">
    <property type="entry name" value="Sig_transdc_resp-reg_receiver"/>
</dbReference>
<dbReference type="PANTHER" id="PTHR43547:SF2">
    <property type="entry name" value="HYBRID SIGNAL TRANSDUCTION HISTIDINE KINASE C"/>
    <property type="match status" value="1"/>
</dbReference>
<feature type="modified residue" description="4-aspartylphosphate" evidence="6">
    <location>
        <position position="55"/>
    </location>
</feature>
<evidence type="ECO:0000256" key="2">
    <source>
        <dbReference type="ARBA" id="ARBA00012438"/>
    </source>
</evidence>
<dbReference type="EMBL" id="WPAF01000008">
    <property type="protein sequence ID" value="KAF0134464.1"/>
    <property type="molecule type" value="Genomic_DNA"/>
</dbReference>
<keyword evidence="5" id="KW-0902">Two-component regulatory system</keyword>
<gene>
    <name evidence="9" type="ORF">FD145_689</name>
</gene>
<accession>A0A833L1L7</accession>
<dbReference type="EC" id="2.7.13.3" evidence="2"/>
<dbReference type="GO" id="GO:0000155">
    <property type="term" value="F:phosphorelay sensor kinase activity"/>
    <property type="evidence" value="ECO:0007669"/>
    <property type="project" value="InterPro"/>
</dbReference>
<evidence type="ECO:0000259" key="8">
    <source>
        <dbReference type="PROSITE" id="PS50110"/>
    </source>
</evidence>
<dbReference type="Pfam" id="PF00512">
    <property type="entry name" value="HisKA"/>
    <property type="match status" value="1"/>
</dbReference>
<dbReference type="SMART" id="SM00388">
    <property type="entry name" value="HisKA"/>
    <property type="match status" value="1"/>
</dbReference>
<dbReference type="AlphaFoldDB" id="A0A833L1L7"/>
<evidence type="ECO:0000256" key="4">
    <source>
        <dbReference type="ARBA" id="ARBA00022777"/>
    </source>
</evidence>
<dbReference type="Gene3D" id="3.40.50.2300">
    <property type="match status" value="1"/>
</dbReference>
<protein>
    <recommendedName>
        <fullName evidence="2">histidine kinase</fullName>
        <ecNumber evidence="2">2.7.13.3</ecNumber>
    </recommendedName>
</protein>
<dbReference type="InterPro" id="IPR011006">
    <property type="entry name" value="CheY-like_superfamily"/>
</dbReference>
<reference evidence="9 10" key="1">
    <citation type="submission" date="2019-12" db="EMBL/GenBank/DDBJ databases">
        <authorList>
            <person name="Wolfe R."/>
            <person name="Danczak R."/>
            <person name="Wilkins M."/>
        </authorList>
    </citation>
    <scope>NUCLEOTIDE SEQUENCE [LARGE SCALE GENOMIC DNA]</scope>
    <source>
        <strain evidence="9">X2_MaxBin.013</strain>
    </source>
</reference>
<dbReference type="Gene3D" id="3.30.450.20">
    <property type="entry name" value="PAS domain"/>
    <property type="match status" value="1"/>
</dbReference>
<comment type="catalytic activity">
    <reaction evidence="1">
        <text>ATP + protein L-histidine = ADP + protein N-phospho-L-histidine.</text>
        <dbReference type="EC" id="2.7.13.3"/>
    </reaction>
</comment>
<evidence type="ECO:0000256" key="3">
    <source>
        <dbReference type="ARBA" id="ARBA00022553"/>
    </source>
</evidence>
<dbReference type="CDD" id="cd00075">
    <property type="entry name" value="HATPase"/>
    <property type="match status" value="1"/>
</dbReference>
<dbReference type="PRINTS" id="PR00344">
    <property type="entry name" value="BCTRLSENSOR"/>
</dbReference>
<dbReference type="Gene3D" id="1.10.287.130">
    <property type="match status" value="1"/>
</dbReference>
<sequence length="476" mass="53637">MDKKPKILCVDDDKQILSMYEFLLDSSKYDVVMLGSGEEALEWLKNNLPDLILLDVMMIKMTGIETLEKIRGNERTRLMPVVIVSSMQETNDRVRAMEAGCDDFLPKPFDKTELLVRVRSLLRISYFRSQLNEKEKFETVLYNMGDGVIVCSPDFKIVEINMSAKRLLNITDFAEMDFIGQIFSQFNVSTTKDDLVKNEKSAFTAERKGDSKPLILEFGVDFIKAPDNKLLNIIFVARDVTKKMIEETMSQNFLSLVSHKLRTPLTVVSGMFGLLADGIKAKAGEDQVKMISGISQNISKLNVLFDKLLTFIEFGEKQEGEEAILIDLPEYIGGYFEKAQNNYSNKKINFKKEFQTGIPKVKIIERKLELIFYNLVDNAVKFNDKAAIEITAAVSQEAGFLKVRFSDNGVGIPSEDFEKVFGKFYQVEKFFTGQVEGVGLGLALIKKIVEREGGKISVESKLGEGASFVILLPAAK</sequence>
<dbReference type="SUPFAM" id="SSF47384">
    <property type="entry name" value="Homodimeric domain of signal transducing histidine kinase"/>
    <property type="match status" value="1"/>
</dbReference>
<dbReference type="SUPFAM" id="SSF52172">
    <property type="entry name" value="CheY-like"/>
    <property type="match status" value="1"/>
</dbReference>
<dbReference type="CDD" id="cd00082">
    <property type="entry name" value="HisKA"/>
    <property type="match status" value="1"/>
</dbReference>
<dbReference type="InterPro" id="IPR003594">
    <property type="entry name" value="HATPase_dom"/>
</dbReference>
<keyword evidence="3 6" id="KW-0597">Phosphoprotein</keyword>
<evidence type="ECO:0000259" key="7">
    <source>
        <dbReference type="PROSITE" id="PS50109"/>
    </source>
</evidence>
<dbReference type="InterPro" id="IPR004358">
    <property type="entry name" value="Sig_transdc_His_kin-like_C"/>
</dbReference>
<evidence type="ECO:0000256" key="6">
    <source>
        <dbReference type="PROSITE-ProRule" id="PRU00169"/>
    </source>
</evidence>
<evidence type="ECO:0000256" key="5">
    <source>
        <dbReference type="ARBA" id="ARBA00023012"/>
    </source>
</evidence>
<dbReference type="Proteomes" id="UP000488506">
    <property type="component" value="Unassembled WGS sequence"/>
</dbReference>
<feature type="domain" description="Response regulatory" evidence="8">
    <location>
        <begin position="6"/>
        <end position="122"/>
    </location>
</feature>
<dbReference type="SUPFAM" id="SSF55874">
    <property type="entry name" value="ATPase domain of HSP90 chaperone/DNA topoisomerase II/histidine kinase"/>
    <property type="match status" value="1"/>
</dbReference>
<dbReference type="PANTHER" id="PTHR43547">
    <property type="entry name" value="TWO-COMPONENT HISTIDINE KINASE"/>
    <property type="match status" value="1"/>
</dbReference>
<comment type="caution">
    <text evidence="9">The sequence shown here is derived from an EMBL/GenBank/DDBJ whole genome shotgun (WGS) entry which is preliminary data.</text>
</comment>
<dbReference type="Gene3D" id="3.30.565.10">
    <property type="entry name" value="Histidine kinase-like ATPase, C-terminal domain"/>
    <property type="match status" value="1"/>
</dbReference>
<dbReference type="InterPro" id="IPR005467">
    <property type="entry name" value="His_kinase_dom"/>
</dbReference>
<dbReference type="PROSITE" id="PS50110">
    <property type="entry name" value="RESPONSE_REGULATORY"/>
    <property type="match status" value="1"/>
</dbReference>